<feature type="domain" description="GP-PDE" evidence="1">
    <location>
        <begin position="3"/>
        <end position="240"/>
    </location>
</feature>
<dbReference type="GO" id="GO:0006629">
    <property type="term" value="P:lipid metabolic process"/>
    <property type="evidence" value="ECO:0007669"/>
    <property type="project" value="InterPro"/>
</dbReference>
<reference evidence="2 3" key="1">
    <citation type="journal article" date="2016" name="Genome Announc.">
        <title>Draft Genome Sequence of Paenibacillus amylolyticus Heshi-A3, Isolated from Fermented Rice Bran in a Japanese Fermented Seafood Dish.</title>
        <authorList>
            <person name="Akuzawa S."/>
            <person name="Nagaoka J."/>
            <person name="Kanekatsu M."/>
            <person name="Kubota E."/>
            <person name="Ohtake R."/>
            <person name="Suzuki T."/>
            <person name="Kanesaki Y."/>
        </authorList>
    </citation>
    <scope>NUCLEOTIDE SEQUENCE [LARGE SCALE GENOMIC DNA]</scope>
    <source>
        <strain evidence="2 3">Heshi-A3</strain>
    </source>
</reference>
<evidence type="ECO:0000259" key="1">
    <source>
        <dbReference type="PROSITE" id="PS51704"/>
    </source>
</evidence>
<dbReference type="GO" id="GO:0008081">
    <property type="term" value="F:phosphoric diester hydrolase activity"/>
    <property type="evidence" value="ECO:0007669"/>
    <property type="project" value="InterPro"/>
</dbReference>
<dbReference type="AlphaFoldDB" id="A0A124DXE6"/>
<dbReference type="Proteomes" id="UP000069697">
    <property type="component" value="Unassembled WGS sequence"/>
</dbReference>
<dbReference type="PANTHER" id="PTHR46211:SF14">
    <property type="entry name" value="GLYCEROPHOSPHODIESTER PHOSPHODIESTERASE"/>
    <property type="match status" value="1"/>
</dbReference>
<reference evidence="3" key="2">
    <citation type="submission" date="2016-01" db="EMBL/GenBank/DDBJ databases">
        <title>Draft Genome Sequence of Paenibacillus amylolyticus Heshi-A3 that Was Isolated from Fermented Rice Bran with Aging Salted Mackerel, Which Was Named Heshiko as Traditional Fermented Seafood in Japan.</title>
        <authorList>
            <person name="Akuzawa S."/>
            <person name="Nakagawa J."/>
            <person name="Kanekatsu T."/>
            <person name="Kubota E."/>
            <person name="Ohtake R."/>
            <person name="Suzuki T."/>
            <person name="Kanesaki Y."/>
        </authorList>
    </citation>
    <scope>NUCLEOTIDE SEQUENCE [LARGE SCALE GENOMIC DNA]</scope>
    <source>
        <strain evidence="3">Heshi-A3</strain>
    </source>
</reference>
<dbReference type="SUPFAM" id="SSF51695">
    <property type="entry name" value="PLC-like phosphodiesterases"/>
    <property type="match status" value="1"/>
</dbReference>
<organism evidence="2 3">
    <name type="scientific">Paenibacillus amylolyticus</name>
    <dbReference type="NCBI Taxonomy" id="1451"/>
    <lineage>
        <taxon>Bacteria</taxon>
        <taxon>Bacillati</taxon>
        <taxon>Bacillota</taxon>
        <taxon>Bacilli</taxon>
        <taxon>Bacillales</taxon>
        <taxon>Paenibacillaceae</taxon>
        <taxon>Paenibacillus</taxon>
    </lineage>
</organism>
<dbReference type="InterPro" id="IPR030395">
    <property type="entry name" value="GP_PDE_dom"/>
</dbReference>
<dbReference type="PANTHER" id="PTHR46211">
    <property type="entry name" value="GLYCEROPHOSPHORYL DIESTER PHOSPHODIESTERASE"/>
    <property type="match status" value="1"/>
</dbReference>
<comment type="caution">
    <text evidence="2">The sequence shown here is derived from an EMBL/GenBank/DDBJ whole genome shotgun (WGS) entry which is preliminary data.</text>
</comment>
<dbReference type="Pfam" id="PF03009">
    <property type="entry name" value="GDPD"/>
    <property type="match status" value="1"/>
</dbReference>
<evidence type="ECO:0000313" key="2">
    <source>
        <dbReference type="EMBL" id="GAS80808.1"/>
    </source>
</evidence>
<gene>
    <name evidence="2" type="ORF">PAHA3_0881</name>
</gene>
<name>A0A124DXE6_PAEAM</name>
<dbReference type="InterPro" id="IPR017946">
    <property type="entry name" value="PLC-like_Pdiesterase_TIM-brl"/>
</dbReference>
<proteinExistence type="predicted"/>
<accession>A0A124DXE6</accession>
<evidence type="ECO:0000313" key="3">
    <source>
        <dbReference type="Proteomes" id="UP000069697"/>
    </source>
</evidence>
<dbReference type="RefSeq" id="WP_062833622.1">
    <property type="nucleotide sequence ID" value="NZ_BCNV01000001.1"/>
</dbReference>
<protein>
    <submittedName>
        <fullName evidence="2">Glycerophosphoryl diester phosphodiesterase</fullName>
    </submittedName>
</protein>
<sequence>MNNLCVAHRGFSSIAPENTMAAFLMAMERPEVQWMELDVQLSRDGVPVIIHDFTVDRTTNGNGLVRETNWADLQRLDAGAWKSKTYKGERIPALSELLDRSCGRVRLNIELKTQGDMYPGLPAAVIYEVRKRHMQNDVVITSFEPAALIEVKKLAPEIQTGLIIDARPGDLLTALRQMNCTFLSIGYTNVDKSLMNEMRSAGIRVMAWTVDDKTIMKRLAAVDPELMLCTNRPDVWEHAFQETSSRFFRP</sequence>
<dbReference type="EMBL" id="BCNV01000001">
    <property type="protein sequence ID" value="GAS80808.1"/>
    <property type="molecule type" value="Genomic_DNA"/>
</dbReference>
<dbReference type="PROSITE" id="PS51704">
    <property type="entry name" value="GP_PDE"/>
    <property type="match status" value="1"/>
</dbReference>
<dbReference type="Gene3D" id="3.20.20.190">
    <property type="entry name" value="Phosphatidylinositol (PI) phosphodiesterase"/>
    <property type="match status" value="1"/>
</dbReference>